<organism evidence="4 5">
    <name type="scientific">Candidatus Azambacteria bacterium RIFCSPLOWO2_01_FULL_37_9</name>
    <dbReference type="NCBI Taxonomy" id="1797297"/>
    <lineage>
        <taxon>Bacteria</taxon>
        <taxon>Candidatus Azamiibacteriota</taxon>
    </lineage>
</organism>
<dbReference type="InterPro" id="IPR002509">
    <property type="entry name" value="NODB_dom"/>
</dbReference>
<dbReference type="GO" id="GO:0016810">
    <property type="term" value="F:hydrolase activity, acting on carbon-nitrogen (but not peptide) bonds"/>
    <property type="evidence" value="ECO:0007669"/>
    <property type="project" value="InterPro"/>
</dbReference>
<evidence type="ECO:0000313" key="5">
    <source>
        <dbReference type="Proteomes" id="UP000177947"/>
    </source>
</evidence>
<accession>A0A1F5C8G7</accession>
<gene>
    <name evidence="4" type="ORF">A2907_01905</name>
</gene>
<dbReference type="PROSITE" id="PS51677">
    <property type="entry name" value="NODB"/>
    <property type="match status" value="1"/>
</dbReference>
<dbReference type="PANTHER" id="PTHR10587:SF133">
    <property type="entry name" value="CHITIN DEACETYLASE 1-RELATED"/>
    <property type="match status" value="1"/>
</dbReference>
<keyword evidence="2" id="KW-0378">Hydrolase</keyword>
<comment type="caution">
    <text evidence="4">The sequence shown here is derived from an EMBL/GenBank/DDBJ whole genome shotgun (WGS) entry which is preliminary data.</text>
</comment>
<reference evidence="4 5" key="1">
    <citation type="journal article" date="2016" name="Nat. Commun.">
        <title>Thousands of microbial genomes shed light on interconnected biogeochemical processes in an aquifer system.</title>
        <authorList>
            <person name="Anantharaman K."/>
            <person name="Brown C.T."/>
            <person name="Hug L.A."/>
            <person name="Sharon I."/>
            <person name="Castelle C.J."/>
            <person name="Probst A.J."/>
            <person name="Thomas B.C."/>
            <person name="Singh A."/>
            <person name="Wilkins M.J."/>
            <person name="Karaoz U."/>
            <person name="Brodie E.L."/>
            <person name="Williams K.H."/>
            <person name="Hubbard S.S."/>
            <person name="Banfield J.F."/>
        </authorList>
    </citation>
    <scope>NUCLEOTIDE SEQUENCE [LARGE SCALE GENOMIC DNA]</scope>
</reference>
<dbReference type="EMBL" id="MEYQ01000015">
    <property type="protein sequence ID" value="OGD39156.1"/>
    <property type="molecule type" value="Genomic_DNA"/>
</dbReference>
<evidence type="ECO:0000259" key="3">
    <source>
        <dbReference type="PROSITE" id="PS51677"/>
    </source>
</evidence>
<sequence>MINLRVASFGNRNKKDIAITFDDGPNPYFTQKILDILDSFNVKATFFVIGKKCLKYPEILKEIKQRGHLIGNHTFSHKSGDFEMCNNEIARAIGEASNYVRPPFYDLSFCSKESGYLQDKFIITGDVDSKDYLSISRDEVLKNVLADAKNGSIIDFHDGSEIDDDLKIRPQKTIDALPEIITMLLRNQFNFVRIDAMDLQFIDF</sequence>
<dbReference type="Pfam" id="PF01522">
    <property type="entry name" value="Polysacc_deac_1"/>
    <property type="match status" value="1"/>
</dbReference>
<dbReference type="AlphaFoldDB" id="A0A1F5C8G7"/>
<dbReference type="PANTHER" id="PTHR10587">
    <property type="entry name" value="GLYCOSYL TRANSFERASE-RELATED"/>
    <property type="match status" value="1"/>
</dbReference>
<dbReference type="GO" id="GO:0005975">
    <property type="term" value="P:carbohydrate metabolic process"/>
    <property type="evidence" value="ECO:0007669"/>
    <property type="project" value="InterPro"/>
</dbReference>
<protein>
    <recommendedName>
        <fullName evidence="3">NodB homology domain-containing protein</fullName>
    </recommendedName>
</protein>
<evidence type="ECO:0000256" key="1">
    <source>
        <dbReference type="ARBA" id="ARBA00022723"/>
    </source>
</evidence>
<feature type="domain" description="NodB homology" evidence="3">
    <location>
        <begin position="15"/>
        <end position="204"/>
    </location>
</feature>
<dbReference type="GO" id="GO:0016020">
    <property type="term" value="C:membrane"/>
    <property type="evidence" value="ECO:0007669"/>
    <property type="project" value="TreeGrafter"/>
</dbReference>
<dbReference type="CDD" id="cd10917">
    <property type="entry name" value="CE4_NodB_like_6s_7s"/>
    <property type="match status" value="1"/>
</dbReference>
<dbReference type="Proteomes" id="UP000177947">
    <property type="component" value="Unassembled WGS sequence"/>
</dbReference>
<dbReference type="InterPro" id="IPR011330">
    <property type="entry name" value="Glyco_hydro/deAcase_b/a-brl"/>
</dbReference>
<evidence type="ECO:0000313" key="4">
    <source>
        <dbReference type="EMBL" id="OGD39156.1"/>
    </source>
</evidence>
<dbReference type="GO" id="GO:0046872">
    <property type="term" value="F:metal ion binding"/>
    <property type="evidence" value="ECO:0007669"/>
    <property type="project" value="UniProtKB-KW"/>
</dbReference>
<proteinExistence type="predicted"/>
<dbReference type="SUPFAM" id="SSF88713">
    <property type="entry name" value="Glycoside hydrolase/deacetylase"/>
    <property type="match status" value="1"/>
</dbReference>
<dbReference type="Gene3D" id="3.20.20.370">
    <property type="entry name" value="Glycoside hydrolase/deacetylase"/>
    <property type="match status" value="1"/>
</dbReference>
<keyword evidence="1" id="KW-0479">Metal-binding</keyword>
<evidence type="ECO:0000256" key="2">
    <source>
        <dbReference type="ARBA" id="ARBA00022801"/>
    </source>
</evidence>
<name>A0A1F5C8G7_9BACT</name>
<dbReference type="InterPro" id="IPR050248">
    <property type="entry name" value="Polysacc_deacetylase_ArnD"/>
</dbReference>